<evidence type="ECO:0000313" key="6">
    <source>
        <dbReference type="Proteomes" id="UP001139000"/>
    </source>
</evidence>
<dbReference type="RefSeq" id="WP_234653251.1">
    <property type="nucleotide sequence ID" value="NZ_CP094997.1"/>
</dbReference>
<dbReference type="InterPro" id="IPR001173">
    <property type="entry name" value="Glyco_trans_2-like"/>
</dbReference>
<dbReference type="GO" id="GO:0016757">
    <property type="term" value="F:glycosyltransferase activity"/>
    <property type="evidence" value="ECO:0007669"/>
    <property type="project" value="UniProtKB-KW"/>
</dbReference>
<dbReference type="PANTHER" id="PTHR43179">
    <property type="entry name" value="RHAMNOSYLTRANSFERASE WBBL"/>
    <property type="match status" value="1"/>
</dbReference>
<protein>
    <submittedName>
        <fullName evidence="5">Glycosyltransferase</fullName>
        <ecNumber evidence="5">2.4.-.-</ecNumber>
    </submittedName>
</protein>
<dbReference type="EMBL" id="JAJTTC010000001">
    <property type="protein sequence ID" value="MCF0060479.1"/>
    <property type="molecule type" value="Genomic_DNA"/>
</dbReference>
<evidence type="ECO:0000259" key="4">
    <source>
        <dbReference type="Pfam" id="PF00535"/>
    </source>
</evidence>
<reference evidence="5" key="1">
    <citation type="submission" date="2021-12" db="EMBL/GenBank/DDBJ databases">
        <title>Novel species in genus Dyadobacter.</title>
        <authorList>
            <person name="Ma C."/>
        </authorList>
    </citation>
    <scope>NUCLEOTIDE SEQUENCE</scope>
    <source>
        <strain evidence="5">LJ419</strain>
    </source>
</reference>
<dbReference type="Pfam" id="PF00535">
    <property type="entry name" value="Glycos_transf_2"/>
    <property type="match status" value="1"/>
</dbReference>
<keyword evidence="6" id="KW-1185">Reference proteome</keyword>
<dbReference type="Proteomes" id="UP001139000">
    <property type="component" value="Unassembled WGS sequence"/>
</dbReference>
<dbReference type="PANTHER" id="PTHR43179:SF12">
    <property type="entry name" value="GALACTOFURANOSYLTRANSFERASE GLFT2"/>
    <property type="match status" value="1"/>
</dbReference>
<comment type="similarity">
    <text evidence="1">Belongs to the glycosyltransferase 2 family.</text>
</comment>
<gene>
    <name evidence="5" type="ORF">LXM26_03175</name>
</gene>
<keyword evidence="3 5" id="KW-0808">Transferase</keyword>
<sequence length="275" mass="30964">MNITPVSVLTIVKSRQEALHNLVLGLERAEAFPAELVIVHMNEPASELASENFPVRTFRFDADERLPLAAARNFAAEQAASPFIIFLDVDCIPAPQLVGNYLNACRNADHLWIGPVRYLRQGATLEPGFLSKMWEASSPDPVRADLREVTHALFWSLSFACSKEIYDRIGGFDTRFTGYGAEDTDFGFTARQQGIALSVADAIAYHQYHASYDPPLNHFEDILTNAKTFFMKWKKWPMEGWLKKFADMGLIAWEDNEIRIVRKPGDVEIAAALKL</sequence>
<comment type="caution">
    <text evidence="5">The sequence shown here is derived from an EMBL/GenBank/DDBJ whole genome shotgun (WGS) entry which is preliminary data.</text>
</comment>
<dbReference type="InterPro" id="IPR029044">
    <property type="entry name" value="Nucleotide-diphossugar_trans"/>
</dbReference>
<evidence type="ECO:0000256" key="2">
    <source>
        <dbReference type="ARBA" id="ARBA00022676"/>
    </source>
</evidence>
<accession>A0A9X1PIB7</accession>
<dbReference type="SUPFAM" id="SSF53448">
    <property type="entry name" value="Nucleotide-diphospho-sugar transferases"/>
    <property type="match status" value="1"/>
</dbReference>
<organism evidence="5 6">
    <name type="scientific">Dyadobacter chenwenxiniae</name>
    <dbReference type="NCBI Taxonomy" id="2906456"/>
    <lineage>
        <taxon>Bacteria</taxon>
        <taxon>Pseudomonadati</taxon>
        <taxon>Bacteroidota</taxon>
        <taxon>Cytophagia</taxon>
        <taxon>Cytophagales</taxon>
        <taxon>Spirosomataceae</taxon>
        <taxon>Dyadobacter</taxon>
    </lineage>
</organism>
<evidence type="ECO:0000256" key="1">
    <source>
        <dbReference type="ARBA" id="ARBA00006739"/>
    </source>
</evidence>
<feature type="domain" description="Glycosyltransferase 2-like" evidence="4">
    <location>
        <begin position="43"/>
        <end position="168"/>
    </location>
</feature>
<dbReference type="AlphaFoldDB" id="A0A9X1PIB7"/>
<dbReference type="Gene3D" id="3.90.550.10">
    <property type="entry name" value="Spore Coat Polysaccharide Biosynthesis Protein SpsA, Chain A"/>
    <property type="match status" value="1"/>
</dbReference>
<keyword evidence="2 5" id="KW-0328">Glycosyltransferase</keyword>
<evidence type="ECO:0000256" key="3">
    <source>
        <dbReference type="ARBA" id="ARBA00022679"/>
    </source>
</evidence>
<proteinExistence type="inferred from homology"/>
<dbReference type="EC" id="2.4.-.-" evidence="5"/>
<evidence type="ECO:0000313" key="5">
    <source>
        <dbReference type="EMBL" id="MCF0060479.1"/>
    </source>
</evidence>
<name>A0A9X1PIB7_9BACT</name>